<sequence>MANASRFGSPRFGWDFFGSELKVHREAAGLTQQALGEKVFCSGSYIGQFATGVRKPQLEIAARIDVVLETGGLFERMCKELINRSPYASYFAEAAHLMGLATSIREHASTFIPGLLQTPDYARAVFLSSFPLEPEERIQMWITGRMEQGRILDSPTHPSVWVVLSESVLRYKVGGAAVMHEQLKCVASLVRKRRVGVQVLPFDAGAPAVDALLTLMTFADAPPVAYTEGPMVGNLLDGPAMVAQAVRLYDLARTAALPLGESLDLIESVAEEYVHECGT</sequence>
<dbReference type="Gene3D" id="1.10.260.40">
    <property type="entry name" value="lambda repressor-like DNA-binding domains"/>
    <property type="match status" value="1"/>
</dbReference>
<reference evidence="3" key="1">
    <citation type="journal article" date="2019" name="Int. J. Syst. Evol. Microbiol.">
        <title>The Global Catalogue of Microorganisms (GCM) 10K type strain sequencing project: providing services to taxonomists for standard genome sequencing and annotation.</title>
        <authorList>
            <consortium name="The Broad Institute Genomics Platform"/>
            <consortium name="The Broad Institute Genome Sequencing Center for Infectious Disease"/>
            <person name="Wu L."/>
            <person name="Ma J."/>
        </authorList>
    </citation>
    <scope>NUCLEOTIDE SEQUENCE [LARGE SCALE GENOMIC DNA]</scope>
    <source>
        <strain evidence="3">JCM 4087</strain>
    </source>
</reference>
<evidence type="ECO:0000313" key="3">
    <source>
        <dbReference type="Proteomes" id="UP001501102"/>
    </source>
</evidence>
<keyword evidence="3" id="KW-1185">Reference proteome</keyword>
<dbReference type="CDD" id="cd00093">
    <property type="entry name" value="HTH_XRE"/>
    <property type="match status" value="1"/>
</dbReference>
<comment type="caution">
    <text evidence="2">The sequence shown here is derived from an EMBL/GenBank/DDBJ whole genome shotgun (WGS) entry which is preliminary data.</text>
</comment>
<name>A0ABP6IW83_STRTU</name>
<dbReference type="EMBL" id="BAAAXZ010000020">
    <property type="protein sequence ID" value="GAA2911910.1"/>
    <property type="molecule type" value="Genomic_DNA"/>
</dbReference>
<dbReference type="InterPro" id="IPR001387">
    <property type="entry name" value="Cro/C1-type_HTH"/>
</dbReference>
<accession>A0ABP6IW83</accession>
<organism evidence="2 3">
    <name type="scientific">Streptomyces thioluteus</name>
    <dbReference type="NCBI Taxonomy" id="66431"/>
    <lineage>
        <taxon>Bacteria</taxon>
        <taxon>Bacillati</taxon>
        <taxon>Actinomycetota</taxon>
        <taxon>Actinomycetes</taxon>
        <taxon>Kitasatosporales</taxon>
        <taxon>Streptomycetaceae</taxon>
        <taxon>Streptomyces</taxon>
    </lineage>
</organism>
<dbReference type="SMART" id="SM00530">
    <property type="entry name" value="HTH_XRE"/>
    <property type="match status" value="1"/>
</dbReference>
<dbReference type="SUPFAM" id="SSF47413">
    <property type="entry name" value="lambda repressor-like DNA-binding domains"/>
    <property type="match status" value="1"/>
</dbReference>
<protein>
    <submittedName>
        <fullName evidence="2">Helix-turn-helix transcriptional regulator</fullName>
    </submittedName>
</protein>
<proteinExistence type="predicted"/>
<dbReference type="Pfam" id="PF13560">
    <property type="entry name" value="HTH_31"/>
    <property type="match status" value="1"/>
</dbReference>
<dbReference type="InterPro" id="IPR010982">
    <property type="entry name" value="Lambda_DNA-bd_dom_sf"/>
</dbReference>
<dbReference type="InterPro" id="IPR043917">
    <property type="entry name" value="DUF5753"/>
</dbReference>
<gene>
    <name evidence="2" type="ORF">GCM10020221_04520</name>
</gene>
<dbReference type="Proteomes" id="UP001501102">
    <property type="component" value="Unassembled WGS sequence"/>
</dbReference>
<dbReference type="PROSITE" id="PS50943">
    <property type="entry name" value="HTH_CROC1"/>
    <property type="match status" value="1"/>
</dbReference>
<evidence type="ECO:0000259" key="1">
    <source>
        <dbReference type="PROSITE" id="PS50943"/>
    </source>
</evidence>
<evidence type="ECO:0000313" key="2">
    <source>
        <dbReference type="EMBL" id="GAA2911910.1"/>
    </source>
</evidence>
<dbReference type="Pfam" id="PF19054">
    <property type="entry name" value="DUF5753"/>
    <property type="match status" value="1"/>
</dbReference>
<dbReference type="RefSeq" id="WP_344960623.1">
    <property type="nucleotide sequence ID" value="NZ_BAAAXZ010000020.1"/>
</dbReference>
<feature type="domain" description="HTH cro/C1-type" evidence="1">
    <location>
        <begin position="21"/>
        <end position="74"/>
    </location>
</feature>